<sequence length="282" mass="32163">MRLPHCQICVKLLLILLSWLLLTPLHSQADTAEIATENQKATQPRTLSDELHTQLLKEMIWIEGGSFEMGSRLPTAGNREKPAHKVTLDGFYIGKTEVTQQLFEAIMGWNYSYFPCPNCPVNNLSWFNMLLFIERLNKATNKNFRLPTEAEWAYAAKGGQQSKNYLYSGSNNIDEVAWYAGNANKRSHPVATKKPNELGLYDMTGNLWEFCQDTMDRLVYTEQARINPLHSPHKNPKKRAMKVLRGSGYEFAANESEVFRRDGATNNVRMADIGFRLAITKK</sequence>
<dbReference type="Gene3D" id="3.90.1580.10">
    <property type="entry name" value="paralog of FGE (formylglycine-generating enzyme)"/>
    <property type="match status" value="1"/>
</dbReference>
<dbReference type="InterPro" id="IPR016187">
    <property type="entry name" value="CTDL_fold"/>
</dbReference>
<dbReference type="SUPFAM" id="SSF56436">
    <property type="entry name" value="C-type lectin-like"/>
    <property type="match status" value="1"/>
</dbReference>
<feature type="chain" id="PRO_5002630736" description="Sulfatase-modifying factor enzyme-like domain-containing protein" evidence="1">
    <location>
        <begin position="30"/>
        <end position="282"/>
    </location>
</feature>
<evidence type="ECO:0000256" key="1">
    <source>
        <dbReference type="SAM" id="SignalP"/>
    </source>
</evidence>
<dbReference type="InterPro" id="IPR042095">
    <property type="entry name" value="SUMF_sf"/>
</dbReference>
<keyword evidence="1" id="KW-0732">Signal</keyword>
<dbReference type="Pfam" id="PF03781">
    <property type="entry name" value="FGE-sulfatase"/>
    <property type="match status" value="1"/>
</dbReference>
<evidence type="ECO:0000313" key="3">
    <source>
        <dbReference type="EMBL" id="EAW30164.1"/>
    </source>
</evidence>
<gene>
    <name evidence="3" type="ORF">GP2143_11342</name>
</gene>
<accession>A0YGD8</accession>
<dbReference type="EMBL" id="AAVT01000010">
    <property type="protein sequence ID" value="EAW30164.1"/>
    <property type="molecule type" value="Genomic_DNA"/>
</dbReference>
<feature type="signal peptide" evidence="1">
    <location>
        <begin position="1"/>
        <end position="29"/>
    </location>
</feature>
<dbReference type="GO" id="GO:0120147">
    <property type="term" value="F:formylglycine-generating oxidase activity"/>
    <property type="evidence" value="ECO:0007669"/>
    <property type="project" value="TreeGrafter"/>
</dbReference>
<dbReference type="PANTHER" id="PTHR23150:SF19">
    <property type="entry name" value="FORMYLGLYCINE-GENERATING ENZYME"/>
    <property type="match status" value="1"/>
</dbReference>
<proteinExistence type="predicted"/>
<dbReference type="InterPro" id="IPR051043">
    <property type="entry name" value="Sulfatase_Mod_Factor_Kinase"/>
</dbReference>
<name>A0YGD8_9GAMM</name>
<dbReference type="AlphaFoldDB" id="A0YGD8"/>
<dbReference type="eggNOG" id="COG1262">
    <property type="taxonomic scope" value="Bacteria"/>
</dbReference>
<dbReference type="PANTHER" id="PTHR23150">
    <property type="entry name" value="SULFATASE MODIFYING FACTOR 1, 2"/>
    <property type="match status" value="1"/>
</dbReference>
<dbReference type="InterPro" id="IPR005532">
    <property type="entry name" value="SUMF_dom"/>
</dbReference>
<reference evidence="3 4" key="1">
    <citation type="journal article" date="2010" name="J. Bacteriol.">
        <title>Genome sequence of the oligotrophic marine Gammaproteobacterium HTCC2143, isolated from the Oregon Coast.</title>
        <authorList>
            <person name="Oh H.M."/>
            <person name="Kang I."/>
            <person name="Ferriera S."/>
            <person name="Giovannoni S.J."/>
            <person name="Cho J.C."/>
        </authorList>
    </citation>
    <scope>NUCLEOTIDE SEQUENCE [LARGE SCALE GENOMIC DNA]</scope>
    <source>
        <strain evidence="3 4">HTCC2143</strain>
    </source>
</reference>
<dbReference type="OrthoDB" id="9768004at2"/>
<evidence type="ECO:0000313" key="4">
    <source>
        <dbReference type="Proteomes" id="UP000004931"/>
    </source>
</evidence>
<evidence type="ECO:0000259" key="2">
    <source>
        <dbReference type="Pfam" id="PF03781"/>
    </source>
</evidence>
<dbReference type="Proteomes" id="UP000004931">
    <property type="component" value="Unassembled WGS sequence"/>
</dbReference>
<protein>
    <recommendedName>
        <fullName evidence="2">Sulfatase-modifying factor enzyme-like domain-containing protein</fullName>
    </recommendedName>
</protein>
<organism evidence="3 4">
    <name type="scientific">marine gamma proteobacterium HTCC2143</name>
    <dbReference type="NCBI Taxonomy" id="247633"/>
    <lineage>
        <taxon>Bacteria</taxon>
        <taxon>Pseudomonadati</taxon>
        <taxon>Pseudomonadota</taxon>
        <taxon>Gammaproteobacteria</taxon>
        <taxon>Cellvibrionales</taxon>
        <taxon>Spongiibacteraceae</taxon>
        <taxon>BD1-7 clade</taxon>
    </lineage>
</organism>
<keyword evidence="4" id="KW-1185">Reference proteome</keyword>
<feature type="domain" description="Sulfatase-modifying factor enzyme-like" evidence="2">
    <location>
        <begin position="57"/>
        <end position="278"/>
    </location>
</feature>
<dbReference type="STRING" id="247633.GP2143_11342"/>
<comment type="caution">
    <text evidence="3">The sequence shown here is derived from an EMBL/GenBank/DDBJ whole genome shotgun (WGS) entry which is preliminary data.</text>
</comment>